<accession>A0A0U9HQK8</accession>
<dbReference type="SUPFAM" id="SSF57802">
    <property type="entry name" value="Rubredoxin-like"/>
    <property type="match status" value="1"/>
</dbReference>
<comment type="caution">
    <text evidence="3">The sequence shown here is derived from an EMBL/GenBank/DDBJ whole genome shotgun (WGS) entry which is preliminary data.</text>
</comment>
<keyword evidence="5" id="KW-1185">Reference proteome</keyword>
<reference evidence="4 6" key="3">
    <citation type="submission" date="2018-01" db="EMBL/GenBank/DDBJ databases">
        <title>Metagenomic assembled genomes from two thermal pools in the Uzon Caldera, Kamchatka, Russia.</title>
        <authorList>
            <person name="Wilkins L."/>
            <person name="Ettinger C."/>
        </authorList>
    </citation>
    <scope>NUCLEOTIDE SEQUENCE [LARGE SCALE GENOMIC DNA]</scope>
    <source>
        <strain evidence="4">ZAV-04</strain>
    </source>
</reference>
<proteinExistence type="predicted"/>
<dbReference type="Gene3D" id="2.20.28.10">
    <property type="match status" value="1"/>
</dbReference>
<dbReference type="Proteomes" id="UP000054976">
    <property type="component" value="Unassembled WGS sequence"/>
</dbReference>
<gene>
    <name evidence="4" type="ORF">C0186_06215</name>
    <name evidence="3" type="ORF">TAGGR_1178</name>
</gene>
<evidence type="ECO:0000313" key="4">
    <source>
        <dbReference type="EMBL" id="PMP69684.1"/>
    </source>
</evidence>
<evidence type="ECO:0000313" key="3">
    <source>
        <dbReference type="EMBL" id="GAQ94010.1"/>
    </source>
</evidence>
<evidence type="ECO:0000313" key="6">
    <source>
        <dbReference type="Proteomes" id="UP000242288"/>
    </source>
</evidence>
<feature type="domain" description="Rubrerythrin rubredoxin-like" evidence="2">
    <location>
        <begin position="4"/>
        <end position="28"/>
    </location>
</feature>
<dbReference type="EMBL" id="PNIO01000055">
    <property type="protein sequence ID" value="PMP69684.1"/>
    <property type="molecule type" value="Genomic_DNA"/>
</dbReference>
<reference evidence="5" key="2">
    <citation type="submission" date="2016-01" db="EMBL/GenBank/DDBJ databases">
        <title>Draft genome sequence of Thermodesulfovibrio aggregans strain TGE-P1.</title>
        <authorList>
            <person name="Sekiguchi Y."/>
            <person name="Ohashi A."/>
            <person name="Matsuura N."/>
            <person name="Tourlousse M.D."/>
        </authorList>
    </citation>
    <scope>NUCLEOTIDE SEQUENCE [LARGE SCALE GENOMIC DNA]</scope>
    <source>
        <strain evidence="5">TGE-P1</strain>
    </source>
</reference>
<dbReference type="RefSeq" id="WP_059175495.1">
    <property type="nucleotide sequence ID" value="NZ_BCNO01000001.1"/>
</dbReference>
<sequence>MAIFKCSNCGATKEGKCKPQKCPKCGQKGTMQKVS</sequence>
<dbReference type="Proteomes" id="UP000242288">
    <property type="component" value="Unassembled WGS sequence"/>
</dbReference>
<dbReference type="STRING" id="86166.TAGGR_1178"/>
<dbReference type="InterPro" id="IPR048574">
    <property type="entry name" value="RUBY_RBDX"/>
</dbReference>
<dbReference type="AlphaFoldDB" id="A0A0U9HQK8"/>
<evidence type="ECO:0000259" key="2">
    <source>
        <dbReference type="Pfam" id="PF21349"/>
    </source>
</evidence>
<dbReference type="NCBIfam" id="NF045720">
    <property type="entry name" value="rubredox_RCKP"/>
    <property type="match status" value="1"/>
</dbReference>
<evidence type="ECO:0000313" key="5">
    <source>
        <dbReference type="Proteomes" id="UP000054976"/>
    </source>
</evidence>
<feature type="compositionally biased region" description="Low complexity" evidence="1">
    <location>
        <begin position="20"/>
        <end position="29"/>
    </location>
</feature>
<feature type="region of interest" description="Disordered" evidence="1">
    <location>
        <begin position="10"/>
        <end position="35"/>
    </location>
</feature>
<evidence type="ECO:0000256" key="1">
    <source>
        <dbReference type="SAM" id="MobiDB-lite"/>
    </source>
</evidence>
<dbReference type="EMBL" id="BCNO01000001">
    <property type="protein sequence ID" value="GAQ94010.1"/>
    <property type="molecule type" value="Genomic_DNA"/>
</dbReference>
<protein>
    <submittedName>
        <fullName evidence="4">Rubredoxin</fullName>
    </submittedName>
</protein>
<organism evidence="3 5">
    <name type="scientific">Thermodesulfovibrio aggregans</name>
    <dbReference type="NCBI Taxonomy" id="86166"/>
    <lineage>
        <taxon>Bacteria</taxon>
        <taxon>Pseudomonadati</taxon>
        <taxon>Nitrospirota</taxon>
        <taxon>Thermodesulfovibrionia</taxon>
        <taxon>Thermodesulfovibrionales</taxon>
        <taxon>Thermodesulfovibrionaceae</taxon>
        <taxon>Thermodesulfovibrio</taxon>
    </lineage>
</organism>
<dbReference type="Pfam" id="PF21349">
    <property type="entry name" value="RUBY_RBDX"/>
    <property type="match status" value="1"/>
</dbReference>
<dbReference type="InterPro" id="IPR054685">
    <property type="entry name" value="Rubredox_RCKP"/>
</dbReference>
<reference evidence="3" key="1">
    <citation type="journal article" date="2016" name="Genome Announc.">
        <title>Draft Genome Sequence of Thermodesulfovibrio aggregans TGE-P1T, an Obligately Anaerobic, Thermophilic, Sulfate-Reducing Bacterium in the Phylum Nitrospirae.</title>
        <authorList>
            <person name="Matsuura N."/>
            <person name="Ohashi A."/>
            <person name="Tourlousse D.M."/>
            <person name="Sekiguchi Y."/>
        </authorList>
    </citation>
    <scope>NUCLEOTIDE SEQUENCE [LARGE SCALE GENOMIC DNA]</scope>
    <source>
        <strain evidence="3">TGE-P1</strain>
    </source>
</reference>
<name>A0A0U9HQK8_9BACT</name>